<gene>
    <name evidence="2" type="ORF">QVD17_05873</name>
</gene>
<evidence type="ECO:0000313" key="2">
    <source>
        <dbReference type="EMBL" id="KAK1440048.1"/>
    </source>
</evidence>
<dbReference type="EMBL" id="JAUHHV010000001">
    <property type="protein sequence ID" value="KAK1440048.1"/>
    <property type="molecule type" value="Genomic_DNA"/>
</dbReference>
<organism evidence="2 3">
    <name type="scientific">Tagetes erecta</name>
    <name type="common">African marigold</name>
    <dbReference type="NCBI Taxonomy" id="13708"/>
    <lineage>
        <taxon>Eukaryota</taxon>
        <taxon>Viridiplantae</taxon>
        <taxon>Streptophyta</taxon>
        <taxon>Embryophyta</taxon>
        <taxon>Tracheophyta</taxon>
        <taxon>Spermatophyta</taxon>
        <taxon>Magnoliopsida</taxon>
        <taxon>eudicotyledons</taxon>
        <taxon>Gunneridae</taxon>
        <taxon>Pentapetalae</taxon>
        <taxon>asterids</taxon>
        <taxon>campanulids</taxon>
        <taxon>Asterales</taxon>
        <taxon>Asteraceae</taxon>
        <taxon>Asteroideae</taxon>
        <taxon>Heliantheae alliance</taxon>
        <taxon>Tageteae</taxon>
        <taxon>Tagetes</taxon>
    </lineage>
</organism>
<dbReference type="Proteomes" id="UP001229421">
    <property type="component" value="Unassembled WGS sequence"/>
</dbReference>
<accession>A0AAD8LIC9</accession>
<comment type="caution">
    <text evidence="2">The sequence shown here is derived from an EMBL/GenBank/DDBJ whole genome shotgun (WGS) entry which is preliminary data.</text>
</comment>
<sequence length="166" mass="18290">MEGDDERRSGNKRGRDNDDEQKQQEGRLEKKPSGIHMINVIEEYSYSGDEMINGVKYEEEKQDTPTSKNPSPSAGLFNQLITNLVNTTNTSNNPDCENSNSNSNNGINNDIINSNGNSNSIKVAENEKDGSIIDDIVDKLPRTLSEDTVVPAADEASILIHSIIHD</sequence>
<protein>
    <submittedName>
        <fullName evidence="2">Uncharacterized protein</fullName>
    </submittedName>
</protein>
<feature type="region of interest" description="Disordered" evidence="1">
    <location>
        <begin position="1"/>
        <end position="47"/>
    </location>
</feature>
<proteinExistence type="predicted"/>
<feature type="compositionally biased region" description="Basic and acidic residues" evidence="1">
    <location>
        <begin position="1"/>
        <end position="32"/>
    </location>
</feature>
<dbReference type="AlphaFoldDB" id="A0AAD8LIC9"/>
<name>A0AAD8LIC9_TARER</name>
<keyword evidence="3" id="KW-1185">Reference proteome</keyword>
<reference evidence="2" key="1">
    <citation type="journal article" date="2023" name="bioRxiv">
        <title>Improved chromosome-level genome assembly for marigold (Tagetes erecta).</title>
        <authorList>
            <person name="Jiang F."/>
            <person name="Yuan L."/>
            <person name="Wang S."/>
            <person name="Wang H."/>
            <person name="Xu D."/>
            <person name="Wang A."/>
            <person name="Fan W."/>
        </authorList>
    </citation>
    <scope>NUCLEOTIDE SEQUENCE</scope>
    <source>
        <strain evidence="2">WSJ</strain>
        <tissue evidence="2">Leaf</tissue>
    </source>
</reference>
<evidence type="ECO:0000256" key="1">
    <source>
        <dbReference type="SAM" id="MobiDB-lite"/>
    </source>
</evidence>
<evidence type="ECO:0000313" key="3">
    <source>
        <dbReference type="Proteomes" id="UP001229421"/>
    </source>
</evidence>
<feature type="region of interest" description="Disordered" evidence="1">
    <location>
        <begin position="86"/>
        <end position="111"/>
    </location>
</feature>